<reference evidence="1 2" key="1">
    <citation type="submission" date="2024-01" db="EMBL/GenBank/DDBJ databases">
        <authorList>
            <person name="Waweru B."/>
        </authorList>
    </citation>
    <scope>NUCLEOTIDE SEQUENCE [LARGE SCALE GENOMIC DNA]</scope>
</reference>
<dbReference type="PANTHER" id="PTHR46512:SF9">
    <property type="entry name" value="PEPTIDYLPROLYL ISOMERASE"/>
    <property type="match status" value="1"/>
</dbReference>
<organism evidence="1 2">
    <name type="scientific">Dovyalis caffra</name>
    <dbReference type="NCBI Taxonomy" id="77055"/>
    <lineage>
        <taxon>Eukaryota</taxon>
        <taxon>Viridiplantae</taxon>
        <taxon>Streptophyta</taxon>
        <taxon>Embryophyta</taxon>
        <taxon>Tracheophyta</taxon>
        <taxon>Spermatophyta</taxon>
        <taxon>Magnoliopsida</taxon>
        <taxon>eudicotyledons</taxon>
        <taxon>Gunneridae</taxon>
        <taxon>Pentapetalae</taxon>
        <taxon>rosids</taxon>
        <taxon>fabids</taxon>
        <taxon>Malpighiales</taxon>
        <taxon>Salicaceae</taxon>
        <taxon>Flacourtieae</taxon>
        <taxon>Dovyalis</taxon>
    </lineage>
</organism>
<dbReference type="Gene3D" id="1.25.40.10">
    <property type="entry name" value="Tetratricopeptide repeat domain"/>
    <property type="match status" value="1"/>
</dbReference>
<evidence type="ECO:0000313" key="1">
    <source>
        <dbReference type="EMBL" id="CAK7335421.1"/>
    </source>
</evidence>
<dbReference type="AlphaFoldDB" id="A0AAV1RI18"/>
<proteinExistence type="predicted"/>
<name>A0AAV1RI18_9ROSI</name>
<sequence>MIRRPLRNHYETLNPHPTIPNSSIYRNHQHPPIAAAASPSLLTPFHRQMQKHLLKKNQERIEAIAKKKEGGNALFKAGKYERALRRYKKATNFIEYDLSFIDKEKKQSKELKFLQA</sequence>
<protein>
    <submittedName>
        <fullName evidence="1">Uncharacterized protein</fullName>
    </submittedName>
</protein>
<dbReference type="PANTHER" id="PTHR46512">
    <property type="entry name" value="PEPTIDYLPROLYL ISOMERASE"/>
    <property type="match status" value="1"/>
</dbReference>
<gene>
    <name evidence="1" type="ORF">DCAF_LOCUS10413</name>
</gene>
<dbReference type="Proteomes" id="UP001314170">
    <property type="component" value="Unassembled WGS sequence"/>
</dbReference>
<comment type="caution">
    <text evidence="1">The sequence shown here is derived from an EMBL/GenBank/DDBJ whole genome shotgun (WGS) entry which is preliminary data.</text>
</comment>
<keyword evidence="2" id="KW-1185">Reference proteome</keyword>
<dbReference type="InterPro" id="IPR011990">
    <property type="entry name" value="TPR-like_helical_dom_sf"/>
</dbReference>
<dbReference type="InterPro" id="IPR050754">
    <property type="entry name" value="FKBP4/5/8-like"/>
</dbReference>
<evidence type="ECO:0000313" key="2">
    <source>
        <dbReference type="Proteomes" id="UP001314170"/>
    </source>
</evidence>
<accession>A0AAV1RI18</accession>
<dbReference type="EMBL" id="CAWUPB010000994">
    <property type="protein sequence ID" value="CAK7335421.1"/>
    <property type="molecule type" value="Genomic_DNA"/>
</dbReference>